<keyword evidence="17" id="KW-1185">Reference proteome</keyword>
<evidence type="ECO:0000256" key="10">
    <source>
        <dbReference type="ARBA" id="ARBA00022840"/>
    </source>
</evidence>
<gene>
    <name evidence="13 16" type="primary">thrB</name>
    <name evidence="16" type="ORF">CLIT_14c00010</name>
</gene>
<keyword evidence="7 13" id="KW-0791">Threonine biosynthesis</keyword>
<dbReference type="PANTHER" id="PTHR20861:SF1">
    <property type="entry name" value="HOMOSERINE KINASE"/>
    <property type="match status" value="1"/>
</dbReference>
<protein>
    <recommendedName>
        <fullName evidence="4 13">Homoserine kinase</fullName>
        <shortName evidence="13">HK</shortName>
        <shortName evidence="13">HSK</shortName>
        <ecNumber evidence="3 13">2.7.1.39</ecNumber>
    </recommendedName>
</protein>
<comment type="pathway">
    <text evidence="1 13">Amino-acid biosynthesis; L-threonine biosynthesis; L-threonine from L-aspartate: step 4/5.</text>
</comment>
<dbReference type="Pfam" id="PF08544">
    <property type="entry name" value="GHMP_kinases_C"/>
    <property type="match status" value="1"/>
</dbReference>
<dbReference type="NCBIfam" id="TIGR00191">
    <property type="entry name" value="thrB"/>
    <property type="match status" value="1"/>
</dbReference>
<dbReference type="PRINTS" id="PR00958">
    <property type="entry name" value="HOMSERKINASE"/>
</dbReference>
<dbReference type="PROSITE" id="PS00627">
    <property type="entry name" value="GHMP_KINASES_ATP"/>
    <property type="match status" value="1"/>
</dbReference>
<evidence type="ECO:0000256" key="7">
    <source>
        <dbReference type="ARBA" id="ARBA00022697"/>
    </source>
</evidence>
<evidence type="ECO:0000256" key="9">
    <source>
        <dbReference type="ARBA" id="ARBA00022777"/>
    </source>
</evidence>
<evidence type="ECO:0000256" key="11">
    <source>
        <dbReference type="ARBA" id="ARBA00049375"/>
    </source>
</evidence>
<dbReference type="Gene3D" id="3.30.70.890">
    <property type="entry name" value="GHMP kinase, C-terminal domain"/>
    <property type="match status" value="1"/>
</dbReference>
<comment type="similarity">
    <text evidence="2 13">Belongs to the GHMP kinase family. Homoserine kinase subfamily.</text>
</comment>
<dbReference type="AlphaFoldDB" id="A0A069REC6"/>
<feature type="domain" description="GHMP kinase N-terminal" evidence="14">
    <location>
        <begin position="55"/>
        <end position="138"/>
    </location>
</feature>
<evidence type="ECO:0000256" key="6">
    <source>
        <dbReference type="ARBA" id="ARBA00022679"/>
    </source>
</evidence>
<dbReference type="SUPFAM" id="SSF55060">
    <property type="entry name" value="GHMP Kinase, C-terminal domain"/>
    <property type="match status" value="1"/>
</dbReference>
<keyword evidence="6 13" id="KW-0808">Transferase</keyword>
<dbReference type="SUPFAM" id="SSF54211">
    <property type="entry name" value="Ribosomal protein S5 domain 2-like"/>
    <property type="match status" value="1"/>
</dbReference>
<dbReference type="UniPathway" id="UPA00050">
    <property type="reaction ID" value="UER00064"/>
</dbReference>
<dbReference type="EMBL" id="JJMM01000014">
    <property type="protein sequence ID" value="KDR94540.1"/>
    <property type="molecule type" value="Genomic_DNA"/>
</dbReference>
<evidence type="ECO:0000256" key="2">
    <source>
        <dbReference type="ARBA" id="ARBA00007370"/>
    </source>
</evidence>
<dbReference type="InterPro" id="IPR006204">
    <property type="entry name" value="GHMP_kinase_N_dom"/>
</dbReference>
<keyword evidence="13" id="KW-0963">Cytoplasm</keyword>
<dbReference type="eggNOG" id="COG0083">
    <property type="taxonomic scope" value="Bacteria"/>
</dbReference>
<dbReference type="GO" id="GO:0004413">
    <property type="term" value="F:homoserine kinase activity"/>
    <property type="evidence" value="ECO:0007669"/>
    <property type="project" value="UniProtKB-UniRule"/>
</dbReference>
<dbReference type="STRING" id="1121324.CLIT_14c00010"/>
<dbReference type="GO" id="GO:0009088">
    <property type="term" value="P:threonine biosynthetic process"/>
    <property type="evidence" value="ECO:0007669"/>
    <property type="project" value="UniProtKB-UniRule"/>
</dbReference>
<evidence type="ECO:0000256" key="5">
    <source>
        <dbReference type="ARBA" id="ARBA00022605"/>
    </source>
</evidence>
<comment type="subcellular location">
    <subcellularLocation>
        <location evidence="13">Cytoplasm</location>
    </subcellularLocation>
</comment>
<comment type="catalytic activity">
    <reaction evidence="11 13">
        <text>L-homoserine + ATP = O-phospho-L-homoserine + ADP + H(+)</text>
        <dbReference type="Rhea" id="RHEA:13985"/>
        <dbReference type="ChEBI" id="CHEBI:15378"/>
        <dbReference type="ChEBI" id="CHEBI:30616"/>
        <dbReference type="ChEBI" id="CHEBI:57476"/>
        <dbReference type="ChEBI" id="CHEBI:57590"/>
        <dbReference type="ChEBI" id="CHEBI:456216"/>
        <dbReference type="EC" id="2.7.1.39"/>
    </reaction>
</comment>
<keyword evidence="10 13" id="KW-0067">ATP-binding</keyword>
<name>A0A069REC6_PEPLI</name>
<dbReference type="HAMAP" id="MF_00384">
    <property type="entry name" value="Homoser_kinase"/>
    <property type="match status" value="1"/>
</dbReference>
<evidence type="ECO:0000259" key="14">
    <source>
        <dbReference type="Pfam" id="PF00288"/>
    </source>
</evidence>
<dbReference type="InterPro" id="IPR013750">
    <property type="entry name" value="GHMP_kinase_C_dom"/>
</dbReference>
<dbReference type="InterPro" id="IPR020568">
    <property type="entry name" value="Ribosomal_Su5_D2-typ_SF"/>
</dbReference>
<dbReference type="Pfam" id="PF00288">
    <property type="entry name" value="GHMP_kinases_N"/>
    <property type="match status" value="1"/>
</dbReference>
<evidence type="ECO:0000256" key="3">
    <source>
        <dbReference type="ARBA" id="ARBA00012078"/>
    </source>
</evidence>
<sequence>MFNIKVPATTANMGPGFDALGMALNMYNEVEIQEQEDGVEVIWDGMDVDLPLEENLIYTSLVLVLDRYGYEYKGFKIRMKDCSIPLSRGLGSSASAIVAGIAAANAIMGGKLSEDEIINIATEIEGHPDNVVPAITGGMVVSLSNEGKVVHSKIDVPENLKFAVMIPSFKVSTEEARGVMPKSYGKSECIFNISRVAMLVNAFNKGEIEKIRCCTKDMIHQPYRKTLIHGIDDIFKKSEELGAVAEFISGSGSTLISVVESQNTGFEKNMREFLEGIEGGWQIKMLEMDAHGVRIDI</sequence>
<dbReference type="PIRSF" id="PIRSF000676">
    <property type="entry name" value="Homoser_kin"/>
    <property type="match status" value="1"/>
</dbReference>
<dbReference type="GO" id="GO:0005524">
    <property type="term" value="F:ATP binding"/>
    <property type="evidence" value="ECO:0007669"/>
    <property type="project" value="UniProtKB-UniRule"/>
</dbReference>
<evidence type="ECO:0000313" key="17">
    <source>
        <dbReference type="Proteomes" id="UP000027946"/>
    </source>
</evidence>
<organism evidence="16 17">
    <name type="scientific">Peptoclostridium litorale DSM 5388</name>
    <dbReference type="NCBI Taxonomy" id="1121324"/>
    <lineage>
        <taxon>Bacteria</taxon>
        <taxon>Bacillati</taxon>
        <taxon>Bacillota</taxon>
        <taxon>Clostridia</taxon>
        <taxon>Peptostreptococcales</taxon>
        <taxon>Peptoclostridiaceae</taxon>
        <taxon>Peptoclostridium</taxon>
    </lineage>
</organism>
<dbReference type="InterPro" id="IPR000870">
    <property type="entry name" value="Homoserine_kinase"/>
</dbReference>
<proteinExistence type="inferred from homology"/>
<evidence type="ECO:0000256" key="8">
    <source>
        <dbReference type="ARBA" id="ARBA00022741"/>
    </source>
</evidence>
<evidence type="ECO:0000256" key="1">
    <source>
        <dbReference type="ARBA" id="ARBA00005015"/>
    </source>
</evidence>
<dbReference type="OrthoDB" id="9769912at2"/>
<dbReference type="InterPro" id="IPR014721">
    <property type="entry name" value="Ribsml_uS5_D2-typ_fold_subgr"/>
</dbReference>
<dbReference type="Proteomes" id="UP000027946">
    <property type="component" value="Unassembled WGS sequence"/>
</dbReference>
<evidence type="ECO:0000256" key="13">
    <source>
        <dbReference type="HAMAP-Rule" id="MF_00384"/>
    </source>
</evidence>
<comment type="caution">
    <text evidence="16">The sequence shown here is derived from an EMBL/GenBank/DDBJ whole genome shotgun (WGS) entry which is preliminary data.</text>
</comment>
<accession>A0A069REC6</accession>
<dbReference type="GO" id="GO:0005737">
    <property type="term" value="C:cytoplasm"/>
    <property type="evidence" value="ECO:0007669"/>
    <property type="project" value="UniProtKB-SubCell"/>
</dbReference>
<dbReference type="PANTHER" id="PTHR20861">
    <property type="entry name" value="HOMOSERINE/4-DIPHOSPHOCYTIDYL-2-C-METHYL-D-ERYTHRITOL KINASE"/>
    <property type="match status" value="1"/>
</dbReference>
<dbReference type="InterPro" id="IPR006203">
    <property type="entry name" value="GHMP_knse_ATP-bd_CS"/>
</dbReference>
<feature type="domain" description="GHMP kinase C-terminal" evidence="15">
    <location>
        <begin position="217"/>
        <end position="263"/>
    </location>
</feature>
<dbReference type="Gene3D" id="3.30.230.10">
    <property type="match status" value="1"/>
</dbReference>
<reference evidence="16 17" key="1">
    <citation type="submission" date="2014-03" db="EMBL/GenBank/DDBJ databases">
        <title>Genome sequence of Clostridium litorale W6, DSM 5388.</title>
        <authorList>
            <person name="Poehlein A."/>
            <person name="Jagirdar A."/>
            <person name="Khonsari B."/>
            <person name="Chibani C.M."/>
            <person name="Gutierrez Gutierrez D.A."/>
            <person name="Davydova E."/>
            <person name="Alghaithi H.S."/>
            <person name="Nair K.P."/>
            <person name="Dhamotharan K."/>
            <person name="Chandran L."/>
            <person name="G W."/>
            <person name="Daniel R."/>
        </authorList>
    </citation>
    <scope>NUCLEOTIDE SEQUENCE [LARGE SCALE GENOMIC DNA]</scope>
    <source>
        <strain evidence="16 17">W6</strain>
    </source>
</reference>
<evidence type="ECO:0000256" key="4">
    <source>
        <dbReference type="ARBA" id="ARBA00017858"/>
    </source>
</evidence>
<evidence type="ECO:0000313" key="16">
    <source>
        <dbReference type="EMBL" id="KDR94540.1"/>
    </source>
</evidence>
<keyword evidence="8 13" id="KW-0547">Nucleotide-binding</keyword>
<dbReference type="RefSeq" id="WP_038266353.1">
    <property type="nucleotide sequence ID" value="NZ_FSRH01000016.1"/>
</dbReference>
<dbReference type="EC" id="2.7.1.39" evidence="3 13"/>
<comment type="function">
    <text evidence="12 13">Catalyzes the ATP-dependent phosphorylation of L-homoserine to L-homoserine phosphate.</text>
</comment>
<dbReference type="InterPro" id="IPR036554">
    <property type="entry name" value="GHMP_kinase_C_sf"/>
</dbReference>
<keyword evidence="9 13" id="KW-0418">Kinase</keyword>
<evidence type="ECO:0000256" key="12">
    <source>
        <dbReference type="ARBA" id="ARBA00049954"/>
    </source>
</evidence>
<keyword evidence="5 13" id="KW-0028">Amino-acid biosynthesis</keyword>
<evidence type="ECO:0000259" key="15">
    <source>
        <dbReference type="Pfam" id="PF08544"/>
    </source>
</evidence>
<feature type="binding site" evidence="13">
    <location>
        <begin position="85"/>
        <end position="95"/>
    </location>
    <ligand>
        <name>ATP</name>
        <dbReference type="ChEBI" id="CHEBI:30616"/>
    </ligand>
</feature>